<reference evidence="1 2" key="1">
    <citation type="submission" date="2013-11" db="EMBL/GenBank/DDBJ databases">
        <title>The Genome Sequence of Phytophthora parasitica P1569.</title>
        <authorList>
            <consortium name="The Broad Institute Genomics Platform"/>
            <person name="Russ C."/>
            <person name="Tyler B."/>
            <person name="Panabieres F."/>
            <person name="Shan W."/>
            <person name="Tripathy S."/>
            <person name="Grunwald N."/>
            <person name="Machado M."/>
            <person name="Johnson C.S."/>
            <person name="Arredondo F."/>
            <person name="Hong C."/>
            <person name="Coffey M."/>
            <person name="Young S.K."/>
            <person name="Zeng Q."/>
            <person name="Gargeya S."/>
            <person name="Fitzgerald M."/>
            <person name="Abouelleil A."/>
            <person name="Alvarado L."/>
            <person name="Chapman S.B."/>
            <person name="Gainer-Dewar J."/>
            <person name="Goldberg J."/>
            <person name="Griggs A."/>
            <person name="Gujja S."/>
            <person name="Hansen M."/>
            <person name="Howarth C."/>
            <person name="Imamovic A."/>
            <person name="Ireland A."/>
            <person name="Larimer J."/>
            <person name="McCowan C."/>
            <person name="Murphy C."/>
            <person name="Pearson M."/>
            <person name="Poon T.W."/>
            <person name="Priest M."/>
            <person name="Roberts A."/>
            <person name="Saif S."/>
            <person name="Shea T."/>
            <person name="Sykes S."/>
            <person name="Wortman J."/>
            <person name="Nusbaum C."/>
            <person name="Birren B."/>
        </authorList>
    </citation>
    <scope>NUCLEOTIDE SEQUENCE [LARGE SCALE GENOMIC DNA]</scope>
    <source>
        <strain evidence="1 2">P1569</strain>
    </source>
</reference>
<keyword evidence="2" id="KW-1185">Reference proteome</keyword>
<name>V9FEU8_PHYNI</name>
<dbReference type="HOGENOM" id="CLU_1597702_0_0_1"/>
<gene>
    <name evidence="1" type="ORF">F443_07104</name>
</gene>
<dbReference type="OrthoDB" id="144090at2759"/>
<accession>V9FEU8</accession>
<comment type="caution">
    <text evidence="1">The sequence shown here is derived from an EMBL/GenBank/DDBJ whole genome shotgun (WGS) entry which is preliminary data.</text>
</comment>
<dbReference type="EMBL" id="ANIZ01001170">
    <property type="protein sequence ID" value="ETI48937.1"/>
    <property type="molecule type" value="Genomic_DNA"/>
</dbReference>
<sequence>MEVEQSGRAGRLPWHKVWGSGGTISYDDFLAVLPPFSRPTSELHHCRVYHIAHYEDNLTSTWHEMRCIVTKCKSKRCKAAGETCHCRYKILECQESDGKIVFVQVEPALGTVDFGRSLFMVATPTGYAATNNPLQQYHYTLKLVNGSKRANPNIVHIRPQCRPCHHL</sequence>
<proteinExistence type="predicted"/>
<organism evidence="1 2">
    <name type="scientific">Phytophthora nicotianae P1569</name>
    <dbReference type="NCBI Taxonomy" id="1317065"/>
    <lineage>
        <taxon>Eukaryota</taxon>
        <taxon>Sar</taxon>
        <taxon>Stramenopiles</taxon>
        <taxon>Oomycota</taxon>
        <taxon>Peronosporomycetes</taxon>
        <taxon>Peronosporales</taxon>
        <taxon>Peronosporaceae</taxon>
        <taxon>Phytophthora</taxon>
    </lineage>
</organism>
<dbReference type="AlphaFoldDB" id="V9FEU8"/>
<evidence type="ECO:0000313" key="2">
    <source>
        <dbReference type="Proteomes" id="UP000018721"/>
    </source>
</evidence>
<protein>
    <submittedName>
        <fullName evidence="1">Uncharacterized protein</fullName>
    </submittedName>
</protein>
<evidence type="ECO:0000313" key="1">
    <source>
        <dbReference type="EMBL" id="ETI48937.1"/>
    </source>
</evidence>
<dbReference type="Proteomes" id="UP000018721">
    <property type="component" value="Unassembled WGS sequence"/>
</dbReference>